<gene>
    <name evidence="1" type="ORF">CLUP02_03344</name>
</gene>
<reference evidence="1" key="1">
    <citation type="journal article" date="2021" name="Mol. Plant Microbe Interact.">
        <title>Complete Genome Sequence of the Plant-Pathogenic Fungus Colletotrichum lupini.</title>
        <authorList>
            <person name="Baroncelli R."/>
            <person name="Pensec F."/>
            <person name="Da Lio D."/>
            <person name="Boufleur T."/>
            <person name="Vicente I."/>
            <person name="Sarrocco S."/>
            <person name="Picot A."/>
            <person name="Baraldi E."/>
            <person name="Sukno S."/>
            <person name="Thon M."/>
            <person name="Le Floch G."/>
        </authorList>
    </citation>
    <scope>NUCLEOTIDE SEQUENCE</scope>
    <source>
        <strain evidence="1">IMI 504893</strain>
    </source>
</reference>
<dbReference type="AlphaFoldDB" id="A0A9Q8WCM8"/>
<keyword evidence="2" id="KW-1185">Reference proteome</keyword>
<organism evidence="1 2">
    <name type="scientific">Colletotrichum lupini</name>
    <dbReference type="NCBI Taxonomy" id="145971"/>
    <lineage>
        <taxon>Eukaryota</taxon>
        <taxon>Fungi</taxon>
        <taxon>Dikarya</taxon>
        <taxon>Ascomycota</taxon>
        <taxon>Pezizomycotina</taxon>
        <taxon>Sordariomycetes</taxon>
        <taxon>Hypocreomycetidae</taxon>
        <taxon>Glomerellales</taxon>
        <taxon>Glomerellaceae</taxon>
        <taxon>Colletotrichum</taxon>
        <taxon>Colletotrichum acutatum species complex</taxon>
    </lineage>
</organism>
<dbReference type="Proteomes" id="UP000830671">
    <property type="component" value="Chromosome 2"/>
</dbReference>
<name>A0A9Q8WCM8_9PEZI</name>
<sequence length="904" mass="98530">MNDSGSCLGNVSPVSCTRSTSAAHHACNHTNPRIICRERTWAIWSTAYPFAVEIESWTQGRDMSIAVLAVQTAHASAPSKLLELLCSKHGAITTGQDVVVATTRIHDKITVPSLIPILSYPGTPDTGSFLQRARLSGLCSETLFHHRRVGGNNHNGIMLATNWIVPSPTLAHWSHSEPRGCRLRTGLLVSCALVEVEGQINAKISVMSESTSPFFCSPAGSTAPQPLPDQRVFCIGSSTFQLLKGRNVLAHGPPLFGLSFSNSHAPSVGFAGDLAFLTLHWVFPTPSSTQPLPPSPASRFLRHTRISQGGGALAAPFLLRPAVPVLFFGYTHFRNLEIWGNPMEDDRQFSGLPNFHLTPRDSYTIELISLHQLLVATIGTIPVGFKTRHALRRKPVQNEPSRSPVVLSSRLKLAMLFSIQPESLDRSMDVCKIFTQANVQTKYAFLQEVDTVSLNIQLIFPCSAKAIGSPPAQPCGKARFAGRRPSHWGRDLPLSVATPETTQPVKLGLVLPWMKIPGQVTIVAVTSSQRVLAGVKPATRGAANNGGAACIDDRRRPRGPKIGSQQTYPYLQLAATAQKPTSADFAARETPLRPLVRLHDGPFYSQASIHIRLGCHCKSTLSLPAMPTPGRSTASFRLYENVEFGREPRIRICLQTNPFCHNTNMSWFNIPFTTTWYPGFFACFPDMSLGDCPLISIRFWRGSRTVVPATGHSRTGQAISQSGNLVVAPLTRPLLLSKLPLRPSGVKGKFLGAFGLQPSLLMMDLLDISLMIGPHSPNLAVSSIANEAPEASFFPTTPQLTSAASKDYNLAKSHLQAVIARRLHPRVLDHPFYISTTMLDPVPLGRTNPHRLGGDAKFRREEGNPTLPETLYTPVLRRNSNAAIAVRRAIWFDIAVQGGARPGL</sequence>
<dbReference type="KEGG" id="clup:CLUP02_03344"/>
<protein>
    <submittedName>
        <fullName evidence="1">Uncharacterized protein</fullName>
    </submittedName>
</protein>
<dbReference type="RefSeq" id="XP_049139510.1">
    <property type="nucleotide sequence ID" value="XM_049282367.1"/>
</dbReference>
<proteinExistence type="predicted"/>
<dbReference type="GeneID" id="73337377"/>
<evidence type="ECO:0000313" key="2">
    <source>
        <dbReference type="Proteomes" id="UP000830671"/>
    </source>
</evidence>
<evidence type="ECO:0000313" key="1">
    <source>
        <dbReference type="EMBL" id="UQC77872.1"/>
    </source>
</evidence>
<accession>A0A9Q8WCM8</accession>
<dbReference type="EMBL" id="CP019474">
    <property type="protein sequence ID" value="UQC77872.1"/>
    <property type="molecule type" value="Genomic_DNA"/>
</dbReference>